<evidence type="ECO:0000256" key="1">
    <source>
        <dbReference type="SAM" id="Phobius"/>
    </source>
</evidence>
<dbReference type="PANTHER" id="PTHR40278">
    <property type="entry name" value="DNA UTILIZATION PROTEIN HOFN"/>
    <property type="match status" value="1"/>
</dbReference>
<organism evidence="2 3">
    <name type="scientific">Candidatus Nitrosymbiomonas proteolyticus</name>
    <dbReference type="NCBI Taxonomy" id="2608984"/>
    <lineage>
        <taxon>Bacteria</taxon>
        <taxon>Bacillati</taxon>
        <taxon>Armatimonadota</taxon>
        <taxon>Armatimonadota incertae sedis</taxon>
        <taxon>Candidatus Nitrosymbiomonas</taxon>
    </lineage>
</organism>
<dbReference type="KEGG" id="npy:NPRO_03950"/>
<keyword evidence="1" id="KW-1133">Transmembrane helix</keyword>
<dbReference type="EMBL" id="AP021858">
    <property type="protein sequence ID" value="BBO22800.1"/>
    <property type="molecule type" value="Genomic_DNA"/>
</dbReference>
<dbReference type="InterPro" id="IPR052534">
    <property type="entry name" value="Extracell_DNA_Util/SecSys_Comp"/>
</dbReference>
<protein>
    <submittedName>
        <fullName evidence="2">Fimbrial assembly protein PilN</fullName>
    </submittedName>
</protein>
<dbReference type="Proteomes" id="UP000662873">
    <property type="component" value="Chromosome"/>
</dbReference>
<proteinExistence type="predicted"/>
<dbReference type="PANTHER" id="PTHR40278:SF1">
    <property type="entry name" value="DNA UTILIZATION PROTEIN HOFN"/>
    <property type="match status" value="1"/>
</dbReference>
<accession>A0A809R5G2</accession>
<dbReference type="Pfam" id="PF05137">
    <property type="entry name" value="PilN"/>
    <property type="match status" value="1"/>
</dbReference>
<evidence type="ECO:0000313" key="2">
    <source>
        <dbReference type="EMBL" id="BBO22800.1"/>
    </source>
</evidence>
<keyword evidence="1" id="KW-0812">Transmembrane</keyword>
<evidence type="ECO:0000313" key="3">
    <source>
        <dbReference type="Proteomes" id="UP000662873"/>
    </source>
</evidence>
<reference evidence="2" key="1">
    <citation type="journal article" name="DNA Res.">
        <title>The physiological potential of anammox bacteria as revealed by their core genome structure.</title>
        <authorList>
            <person name="Okubo T."/>
            <person name="Toyoda A."/>
            <person name="Fukuhara K."/>
            <person name="Uchiyama I."/>
            <person name="Harigaya Y."/>
            <person name="Kuroiwa M."/>
            <person name="Suzuki T."/>
            <person name="Murakami Y."/>
            <person name="Suwa Y."/>
            <person name="Takami H."/>
        </authorList>
    </citation>
    <scope>NUCLEOTIDE SEQUENCE</scope>
    <source>
        <strain evidence="2">317325-2</strain>
    </source>
</reference>
<feature type="transmembrane region" description="Helical" evidence="1">
    <location>
        <begin position="23"/>
        <end position="45"/>
    </location>
</feature>
<gene>
    <name evidence="2" type="ORF">NPRO_03950</name>
</gene>
<dbReference type="AlphaFoldDB" id="A0A809R5G2"/>
<sequence>MPLINLIEEQRQINQRAERGTRIAFWAFLGSAALGLIGSGSMLFLSESMDSEIARLQAKVQKLKPLRQKIDEHGAALSELYPRLTTLEDAHLMTDRWTRVLSHLSKNTPSEMWLTGLRSSGSDQSKPVQATFQGLSNRLEPVGEFILRLQGCEDLETVTLKVAQEKMIGQAKGIEFEVTASVQGTELVQPKKTDKKPEGGSA</sequence>
<name>A0A809R5G2_9BACT</name>
<keyword evidence="1" id="KW-0472">Membrane</keyword>
<dbReference type="InterPro" id="IPR007813">
    <property type="entry name" value="PilN"/>
</dbReference>